<sequence length="394" mass="43546">MCDTPASLIAELAKYDDHSLTSNTEVRKSALALSRKLSAALDEPNTRAWEAALSPFSNLAIRIAIDLNLFTLLAMQPGPVSSSFLTSTTTRDPALIRRILRVLGSIGFVQETSSDSWSPNAVTHAMTSSTMASWYRLMWDFALTSAVKGPECLRSSSHRISEDLIDGFVQCAFGSSRNSFSILQTMPALHHDFDEAMAGTGTGQGEPWFVWYPVEERLLTGLENSAPLLVDVGGGKGHEIQAFCRAFPSRGQLVLQDMADVIDNVGSDSLDPEIAKQSHDFFTSQPVHGARAYFLRHILHDWPDSACHRILKGLRDAMRPGYSRLLLHELVLPDTGATRFQCEMDMCMMTFNWGLERSRSQWVTLLTEAGFESVTFWQGHPDSDGIIEAIIGSE</sequence>
<name>A0ACC1QP38_9HYPO</name>
<dbReference type="Proteomes" id="UP001148737">
    <property type="component" value="Unassembled WGS sequence"/>
</dbReference>
<accession>A0ACC1QP38</accession>
<evidence type="ECO:0000313" key="2">
    <source>
        <dbReference type="Proteomes" id="UP001148737"/>
    </source>
</evidence>
<comment type="caution">
    <text evidence="1">The sequence shown here is derived from an EMBL/GenBank/DDBJ whole genome shotgun (WGS) entry which is preliminary data.</text>
</comment>
<gene>
    <name evidence="1" type="ORF">NLG97_g7081</name>
</gene>
<protein>
    <submittedName>
        <fullName evidence="1">Uncharacterized protein</fullName>
    </submittedName>
</protein>
<dbReference type="EMBL" id="JANAKD010001035">
    <property type="protein sequence ID" value="KAJ3484329.1"/>
    <property type="molecule type" value="Genomic_DNA"/>
</dbReference>
<proteinExistence type="predicted"/>
<reference evidence="1" key="1">
    <citation type="submission" date="2022-07" db="EMBL/GenBank/DDBJ databases">
        <title>Genome Sequence of Lecanicillium saksenae.</title>
        <authorList>
            <person name="Buettner E."/>
        </authorList>
    </citation>
    <scope>NUCLEOTIDE SEQUENCE</scope>
    <source>
        <strain evidence="1">VT-O1</strain>
    </source>
</reference>
<keyword evidence="2" id="KW-1185">Reference proteome</keyword>
<organism evidence="1 2">
    <name type="scientific">Lecanicillium saksenae</name>
    <dbReference type="NCBI Taxonomy" id="468837"/>
    <lineage>
        <taxon>Eukaryota</taxon>
        <taxon>Fungi</taxon>
        <taxon>Dikarya</taxon>
        <taxon>Ascomycota</taxon>
        <taxon>Pezizomycotina</taxon>
        <taxon>Sordariomycetes</taxon>
        <taxon>Hypocreomycetidae</taxon>
        <taxon>Hypocreales</taxon>
        <taxon>Cordycipitaceae</taxon>
        <taxon>Lecanicillium</taxon>
    </lineage>
</organism>
<evidence type="ECO:0000313" key="1">
    <source>
        <dbReference type="EMBL" id="KAJ3484329.1"/>
    </source>
</evidence>